<feature type="binding site" evidence="7">
    <location>
        <begin position="19"/>
        <end position="26"/>
    </location>
    <ligand>
        <name>GTP</name>
        <dbReference type="ChEBI" id="CHEBI:37565"/>
    </ligand>
</feature>
<comment type="similarity">
    <text evidence="1 7">Belongs to the TRAFAC class translation factor GTPase superfamily. Classic translation factor GTPase family. EF-Tu/EF-1A subfamily.</text>
</comment>
<keyword evidence="7" id="KW-0460">Magnesium</keyword>
<dbReference type="Gene3D" id="2.40.30.10">
    <property type="entry name" value="Translation factors"/>
    <property type="match status" value="2"/>
</dbReference>
<keyword evidence="5 7" id="KW-0342">GTP-binding</keyword>
<dbReference type="InterPro" id="IPR027417">
    <property type="entry name" value="P-loop_NTPase"/>
</dbReference>
<sequence length="400" mass="43832">MSKAKFERKKPHVNVGTIGHVDHGKTTLTSAITKVLATKGLATYTTYDQVAKASEAHGRRDETKILTIAVSHVEYESEKRHYAHIDCPGHADYIKNMITGAAQMDGAILVVSAADGPMPQTTEHILLARQVNVPAVVVYLNKVDLVDDPDLIELVSEEIKDILNKYGFPGDKTPIIKGSALKALQEDSGPNVDSIWELIKALDEFIPEPVRDIDKPFLMPIEDIFSITGRGTVVTGRVERGILKPGSEVELIGFGKHDKVVVTSIEMFRKILDDARAGDNVGLLLRGVSKDEVERGMVVAAPGSIKPYKKFKAEVYVLTKEEGGRHTPFFPGYRPQFYIRTTDVTGTVQLPQGVEMVMPGDHVTMEIELITPVALEQNSKFAIREGGRTVGAGTVVEIIE</sequence>
<proteinExistence type="inferred from homology"/>
<comment type="subunit">
    <text evidence="7">Monomer.</text>
</comment>
<accession>A0A7V3V0B4</accession>
<keyword evidence="4 7" id="KW-0648">Protein biosynthesis</keyword>
<dbReference type="NCBIfam" id="NF000766">
    <property type="entry name" value="PRK00049.1"/>
    <property type="match status" value="1"/>
</dbReference>
<dbReference type="AlphaFoldDB" id="A0A7V3V0B4"/>
<dbReference type="Pfam" id="PF00009">
    <property type="entry name" value="GTP_EFTU"/>
    <property type="match status" value="1"/>
</dbReference>
<protein>
    <recommendedName>
        <fullName evidence="6 7">Elongation factor Tu</fullName>
        <shortName evidence="7">EF-Tu</shortName>
        <ecNumber evidence="7">3.6.5.3</ecNumber>
    </recommendedName>
</protein>
<dbReference type="FunFam" id="2.40.30.10:FF:000001">
    <property type="entry name" value="Elongation factor Tu"/>
    <property type="match status" value="1"/>
</dbReference>
<organism evidence="9">
    <name type="scientific">candidate division WOR-3 bacterium</name>
    <dbReference type="NCBI Taxonomy" id="2052148"/>
    <lineage>
        <taxon>Bacteria</taxon>
        <taxon>Bacteria division WOR-3</taxon>
    </lineage>
</organism>
<evidence type="ECO:0000256" key="1">
    <source>
        <dbReference type="ARBA" id="ARBA00007249"/>
    </source>
</evidence>
<keyword evidence="7" id="KW-0963">Cytoplasm</keyword>
<dbReference type="NCBIfam" id="NF009373">
    <property type="entry name" value="PRK12736.1"/>
    <property type="match status" value="1"/>
</dbReference>
<dbReference type="PANTHER" id="PTHR43721:SF22">
    <property type="entry name" value="ELONGATION FACTOR TU, MITOCHONDRIAL"/>
    <property type="match status" value="1"/>
</dbReference>
<comment type="caution">
    <text evidence="9">The sequence shown here is derived from an EMBL/GenBank/DDBJ whole genome shotgun (WGS) entry which is preliminary data.</text>
</comment>
<evidence type="ECO:0000256" key="3">
    <source>
        <dbReference type="ARBA" id="ARBA00022768"/>
    </source>
</evidence>
<evidence type="ECO:0000256" key="5">
    <source>
        <dbReference type="ARBA" id="ARBA00023134"/>
    </source>
</evidence>
<evidence type="ECO:0000313" key="9">
    <source>
        <dbReference type="EMBL" id="HGD13532.1"/>
    </source>
</evidence>
<name>A0A7V3V0B4_UNCW3</name>
<dbReference type="SUPFAM" id="SSF50465">
    <property type="entry name" value="EF-Tu/eEF-1alpha/eIF2-gamma C-terminal domain"/>
    <property type="match status" value="1"/>
</dbReference>
<dbReference type="InterPro" id="IPR033720">
    <property type="entry name" value="EFTU_2"/>
</dbReference>
<dbReference type="CDD" id="cd03707">
    <property type="entry name" value="EFTU_III"/>
    <property type="match status" value="1"/>
</dbReference>
<comment type="subcellular location">
    <subcellularLocation>
        <location evidence="7">Cytoplasm</location>
    </subcellularLocation>
</comment>
<dbReference type="NCBIfam" id="TIGR00485">
    <property type="entry name" value="EF-Tu"/>
    <property type="match status" value="1"/>
</dbReference>
<comment type="catalytic activity">
    <reaction evidence="7">
        <text>GTP + H2O = GDP + phosphate + H(+)</text>
        <dbReference type="Rhea" id="RHEA:19669"/>
        <dbReference type="ChEBI" id="CHEBI:15377"/>
        <dbReference type="ChEBI" id="CHEBI:15378"/>
        <dbReference type="ChEBI" id="CHEBI:37565"/>
        <dbReference type="ChEBI" id="CHEBI:43474"/>
        <dbReference type="ChEBI" id="CHEBI:58189"/>
        <dbReference type="EC" id="3.6.5.3"/>
    </reaction>
</comment>
<dbReference type="InterPro" id="IPR050055">
    <property type="entry name" value="EF-Tu_GTPase"/>
</dbReference>
<dbReference type="CDD" id="cd01884">
    <property type="entry name" value="EF_Tu"/>
    <property type="match status" value="1"/>
</dbReference>
<dbReference type="NCBIfam" id="TIGR00231">
    <property type="entry name" value="small_GTP"/>
    <property type="match status" value="1"/>
</dbReference>
<dbReference type="HAMAP" id="MF_00118_B">
    <property type="entry name" value="EF_Tu_B"/>
    <property type="match status" value="1"/>
</dbReference>
<dbReference type="PANTHER" id="PTHR43721">
    <property type="entry name" value="ELONGATION FACTOR TU-RELATED"/>
    <property type="match status" value="1"/>
</dbReference>
<dbReference type="InterPro" id="IPR004161">
    <property type="entry name" value="EFTu-like_2"/>
</dbReference>
<dbReference type="Pfam" id="PF03144">
    <property type="entry name" value="GTP_EFTU_D2"/>
    <property type="match status" value="1"/>
</dbReference>
<evidence type="ECO:0000256" key="6">
    <source>
        <dbReference type="ARBA" id="ARBA00029554"/>
    </source>
</evidence>
<evidence type="ECO:0000256" key="2">
    <source>
        <dbReference type="ARBA" id="ARBA00022741"/>
    </source>
</evidence>
<evidence type="ECO:0000256" key="7">
    <source>
        <dbReference type="HAMAP-Rule" id="MF_00118"/>
    </source>
</evidence>
<feature type="binding site" evidence="7">
    <location>
        <begin position="86"/>
        <end position="90"/>
    </location>
    <ligand>
        <name>GTP</name>
        <dbReference type="ChEBI" id="CHEBI:37565"/>
    </ligand>
</feature>
<dbReference type="InterPro" id="IPR004160">
    <property type="entry name" value="Transl_elong_EFTu/EF1A_C"/>
</dbReference>
<dbReference type="PRINTS" id="PR00315">
    <property type="entry name" value="ELONGATNFCT"/>
</dbReference>
<dbReference type="GO" id="GO:0003924">
    <property type="term" value="F:GTPase activity"/>
    <property type="evidence" value="ECO:0007669"/>
    <property type="project" value="UniProtKB-UniRule"/>
</dbReference>
<dbReference type="GO" id="GO:0005525">
    <property type="term" value="F:GTP binding"/>
    <property type="evidence" value="ECO:0007669"/>
    <property type="project" value="UniProtKB-UniRule"/>
</dbReference>
<dbReference type="InterPro" id="IPR009001">
    <property type="entry name" value="Transl_elong_EF1A/Init_IF2_C"/>
</dbReference>
<reference evidence="9" key="1">
    <citation type="journal article" date="2020" name="mSystems">
        <title>Genome- and Community-Level Interaction Insights into Carbon Utilization and Element Cycling Functions of Hydrothermarchaeota in Hydrothermal Sediment.</title>
        <authorList>
            <person name="Zhou Z."/>
            <person name="Liu Y."/>
            <person name="Xu W."/>
            <person name="Pan J."/>
            <person name="Luo Z.H."/>
            <person name="Li M."/>
        </authorList>
    </citation>
    <scope>NUCLEOTIDE SEQUENCE [LARGE SCALE GENOMIC DNA]</scope>
    <source>
        <strain evidence="9">SpSt-914</strain>
    </source>
</reference>
<keyword evidence="7" id="KW-0479">Metal-binding</keyword>
<keyword evidence="7" id="KW-0378">Hydrolase</keyword>
<dbReference type="EC" id="3.6.5.3" evidence="7"/>
<dbReference type="GO" id="GO:0005829">
    <property type="term" value="C:cytosol"/>
    <property type="evidence" value="ECO:0007669"/>
    <property type="project" value="TreeGrafter"/>
</dbReference>
<dbReference type="InterPro" id="IPR005225">
    <property type="entry name" value="Small_GTP-bd"/>
</dbReference>
<keyword evidence="2 7" id="KW-0547">Nucleotide-binding</keyword>
<evidence type="ECO:0000259" key="8">
    <source>
        <dbReference type="PROSITE" id="PS51722"/>
    </source>
</evidence>
<dbReference type="EMBL" id="DTMZ01000133">
    <property type="protein sequence ID" value="HGD13532.1"/>
    <property type="molecule type" value="Genomic_DNA"/>
</dbReference>
<dbReference type="Gene3D" id="3.40.50.300">
    <property type="entry name" value="P-loop containing nucleotide triphosphate hydrolases"/>
    <property type="match status" value="1"/>
</dbReference>
<feature type="domain" description="Tr-type G" evidence="8">
    <location>
        <begin position="10"/>
        <end position="210"/>
    </location>
</feature>
<dbReference type="InterPro" id="IPR000795">
    <property type="entry name" value="T_Tr_GTP-bd_dom"/>
</dbReference>
<dbReference type="FunFam" id="3.40.50.300:FF:000003">
    <property type="entry name" value="Elongation factor Tu"/>
    <property type="match status" value="1"/>
</dbReference>
<dbReference type="PROSITE" id="PS51722">
    <property type="entry name" value="G_TR_2"/>
    <property type="match status" value="1"/>
</dbReference>
<dbReference type="InterPro" id="IPR041709">
    <property type="entry name" value="EF-Tu_GTP-bd"/>
</dbReference>
<dbReference type="Pfam" id="PF03143">
    <property type="entry name" value="GTP_EFTU_D3"/>
    <property type="match status" value="1"/>
</dbReference>
<dbReference type="InterPro" id="IPR004541">
    <property type="entry name" value="Transl_elong_EFTu/EF1A_bac/org"/>
</dbReference>
<feature type="binding site" evidence="7">
    <location>
        <position position="26"/>
    </location>
    <ligand>
        <name>Mg(2+)</name>
        <dbReference type="ChEBI" id="CHEBI:18420"/>
    </ligand>
</feature>
<evidence type="ECO:0000256" key="4">
    <source>
        <dbReference type="ARBA" id="ARBA00022917"/>
    </source>
</evidence>
<keyword evidence="3 7" id="KW-0251">Elongation factor</keyword>
<comment type="function">
    <text evidence="7">GTP hydrolase that promotes the GTP-dependent binding of aminoacyl-tRNA to the A-site of ribosomes during protein biosynthesis.</text>
</comment>
<dbReference type="NCBIfam" id="NF009372">
    <property type="entry name" value="PRK12735.1"/>
    <property type="match status" value="1"/>
</dbReference>
<gene>
    <name evidence="7 9" type="primary">tuf</name>
    <name evidence="9" type="ORF">ENX16_05600</name>
</gene>
<dbReference type="SUPFAM" id="SSF50447">
    <property type="entry name" value="Translation proteins"/>
    <property type="match status" value="1"/>
</dbReference>
<dbReference type="GO" id="GO:0003746">
    <property type="term" value="F:translation elongation factor activity"/>
    <property type="evidence" value="ECO:0007669"/>
    <property type="project" value="UniProtKB-UniRule"/>
</dbReference>
<feature type="binding site" evidence="7">
    <location>
        <begin position="141"/>
        <end position="144"/>
    </location>
    <ligand>
        <name>GTP</name>
        <dbReference type="ChEBI" id="CHEBI:37565"/>
    </ligand>
</feature>
<dbReference type="SUPFAM" id="SSF52540">
    <property type="entry name" value="P-loop containing nucleoside triphosphate hydrolases"/>
    <property type="match status" value="1"/>
</dbReference>
<dbReference type="CDD" id="cd03697">
    <property type="entry name" value="EFTU_II"/>
    <property type="match status" value="1"/>
</dbReference>
<dbReference type="InterPro" id="IPR009000">
    <property type="entry name" value="Transl_B-barrel_sf"/>
</dbReference>
<dbReference type="GO" id="GO:0000287">
    <property type="term" value="F:magnesium ion binding"/>
    <property type="evidence" value="ECO:0007669"/>
    <property type="project" value="UniProtKB-UniRule"/>
</dbReference>